<dbReference type="PANTHER" id="PTHR47545:SF1">
    <property type="entry name" value="MULTIFUNCTIONAL CCA PROTEIN"/>
    <property type="match status" value="1"/>
</dbReference>
<dbReference type="SUPFAM" id="SSF52540">
    <property type="entry name" value="P-loop containing nucleoside triphosphate hydrolases"/>
    <property type="match status" value="1"/>
</dbReference>
<dbReference type="InterPro" id="IPR006674">
    <property type="entry name" value="HD_domain"/>
</dbReference>
<dbReference type="GO" id="GO:0106354">
    <property type="term" value="P:tRNA surveillance"/>
    <property type="evidence" value="ECO:0000318"/>
    <property type="project" value="GO_Central"/>
</dbReference>
<reference evidence="3 4" key="1">
    <citation type="journal article" date="1999" name="Science">
        <title>Genome sequence of the radioresistant bacterium Deinococcus radiodurans R1.</title>
        <authorList>
            <person name="White O."/>
            <person name="Eisen J.A."/>
            <person name="Heidelberg J.F."/>
            <person name="Hickey E.K."/>
            <person name="Peterson J.D."/>
            <person name="Dodson R.J."/>
            <person name="Haft D.H."/>
            <person name="Gwinn M.L."/>
            <person name="Nelson W.C."/>
            <person name="Richardson D.L."/>
            <person name="Moffat K.S."/>
            <person name="Qin H."/>
            <person name="Jiang L."/>
            <person name="Pamphile W."/>
            <person name="Crosby M."/>
            <person name="Shen M."/>
            <person name="Vamathevan J.J."/>
            <person name="Lam P."/>
            <person name="McDonald L."/>
            <person name="Utterback T."/>
            <person name="Zalewski C."/>
            <person name="Makarova K.S."/>
            <person name="Aravind L."/>
            <person name="Daly M.J."/>
            <person name="Minton K.W."/>
            <person name="Fleischmann R.D."/>
            <person name="Ketchum K.A."/>
            <person name="Nelson K.E."/>
            <person name="Salzberg S."/>
            <person name="Smith H.O."/>
            <person name="Venter J.C."/>
            <person name="Fraser C.M."/>
        </authorList>
    </citation>
    <scope>NUCLEOTIDE SEQUENCE [LARGE SCALE GENOMIC DNA]</scope>
    <source>
        <strain evidence="4">ATCC 13939 / DSM 20539 / JCM 16871 / LMG 4051 / NBRC 15346 / NCIMB 9279 / R1 / VKM B-1422</strain>
    </source>
</reference>
<dbReference type="Gene3D" id="1.10.3090.10">
    <property type="entry name" value="cca-adding enzyme, domain 2"/>
    <property type="match status" value="1"/>
</dbReference>
<sequence length="413" mass="45033">MSALIYLLTRPEPVTFDELSAELRPVLPLLGELPHTPQDPEWHAEGDVATHSALVLARAHELSEGLDPFDRAALLLAAALHDIGKALTTREEPEGSSGQIRLRSRQHARRGRDYLAYRLLDTGLAPRLILTVLELVAHHHSLHRAAESELGRGVFALARQVPLPLLVRLAKADARGREVRGGDGRKGEDTADYLELLARDLGVWNVTDPYAAFRAEIAALLPGAPPELLALAVGRGIQDWEAGVIHTPHEAVARVQEAARSGFPRLTVLCGPSGSGKSTYAHSVPDADLISLDALRAKLGKNASDQRVNGQVLQAAREQLREALRRGRHAVWDATTLRRSQRAQVLGLGYDYGALTELHVLWTPPGQLGARISGRERQVNSAVLADQLRLLEFPEVGEAHRLTWDTLEGELSG</sequence>
<geneLocation type="plasmid" evidence="4">
    <name>megaplasmid MP1</name>
</geneLocation>
<dbReference type="RefSeq" id="WP_010884033.1">
    <property type="nucleotide sequence ID" value="NC_000958.1"/>
</dbReference>
<dbReference type="Pfam" id="PF13671">
    <property type="entry name" value="AAA_33"/>
    <property type="match status" value="1"/>
</dbReference>
<dbReference type="CDD" id="cd00077">
    <property type="entry name" value="HDc"/>
    <property type="match status" value="1"/>
</dbReference>
<evidence type="ECO:0000313" key="3">
    <source>
        <dbReference type="EMBL" id="AAF12617.1"/>
    </source>
</evidence>
<gene>
    <name evidence="3" type="ordered locus">DR_B0098</name>
</gene>
<keyword evidence="3" id="KW-0614">Plasmid</keyword>
<dbReference type="InParanoid" id="Q9RZM5"/>
<dbReference type="EnsemblBacteria" id="AAF12617">
    <property type="protein sequence ID" value="AAF12617"/>
    <property type="gene ID" value="DR_B0098"/>
</dbReference>
<name>Q9RZM5_DEIRA</name>
<dbReference type="GO" id="GO:0001680">
    <property type="term" value="P:tRNA 3'-terminal CCA addition"/>
    <property type="evidence" value="ECO:0000318"/>
    <property type="project" value="GO_Central"/>
</dbReference>
<dbReference type="InterPro" id="IPR006675">
    <property type="entry name" value="HDIG_dom"/>
</dbReference>
<dbReference type="Gene3D" id="3.40.50.300">
    <property type="entry name" value="P-loop containing nucleotide triphosphate hydrolases"/>
    <property type="match status" value="1"/>
</dbReference>
<keyword evidence="4" id="KW-1185">Reference proteome</keyword>
<protein>
    <recommendedName>
        <fullName evidence="2">HD domain-containing protein</fullName>
    </recommendedName>
</protein>
<dbReference type="Proteomes" id="UP000002524">
    <property type="component" value="Plasmid MP1"/>
</dbReference>
<evidence type="ECO:0000313" key="4">
    <source>
        <dbReference type="Proteomes" id="UP000002524"/>
    </source>
</evidence>
<dbReference type="KEGG" id="dra:DR_B0098"/>
<dbReference type="PATRIC" id="fig|243230.17.peg.97"/>
<dbReference type="OrthoDB" id="9805698at2"/>
<dbReference type="HOGENOM" id="CLU_059923_1_0_0"/>
<dbReference type="SMR" id="Q9RZM5"/>
<dbReference type="PIR" id="H75628">
    <property type="entry name" value="H75628"/>
</dbReference>
<dbReference type="InterPro" id="IPR050124">
    <property type="entry name" value="tRNA_CCA-adding_enzyme"/>
</dbReference>
<evidence type="ECO:0000259" key="2">
    <source>
        <dbReference type="Pfam" id="PF01966"/>
    </source>
</evidence>
<keyword evidence="1" id="KW-0547">Nucleotide-binding</keyword>
<organism evidence="3 4">
    <name type="scientific">Deinococcus radiodurans (strain ATCC 13939 / DSM 20539 / JCM 16871 / CCUG 27074 / LMG 4051 / NBRC 15346 / NCIMB 9279 / VKM B-1422 / R1)</name>
    <dbReference type="NCBI Taxonomy" id="243230"/>
    <lineage>
        <taxon>Bacteria</taxon>
        <taxon>Thermotogati</taxon>
        <taxon>Deinococcota</taxon>
        <taxon>Deinococci</taxon>
        <taxon>Deinococcales</taxon>
        <taxon>Deinococcaceae</taxon>
        <taxon>Deinococcus</taxon>
    </lineage>
</organism>
<proteinExistence type="predicted"/>
<dbReference type="InterPro" id="IPR027417">
    <property type="entry name" value="P-loop_NTPase"/>
</dbReference>
<dbReference type="GO" id="GO:0160016">
    <property type="term" value="F:CCACCA tRNA nucleotidyltransferase activity"/>
    <property type="evidence" value="ECO:0000318"/>
    <property type="project" value="GO_Central"/>
</dbReference>
<dbReference type="NCBIfam" id="TIGR00277">
    <property type="entry name" value="HDIG"/>
    <property type="match status" value="1"/>
</dbReference>
<evidence type="ECO:0000256" key="1">
    <source>
        <dbReference type="ARBA" id="ARBA00022741"/>
    </source>
</evidence>
<dbReference type="SUPFAM" id="SSF109604">
    <property type="entry name" value="HD-domain/PDEase-like"/>
    <property type="match status" value="1"/>
</dbReference>
<dbReference type="PANTHER" id="PTHR47545">
    <property type="entry name" value="MULTIFUNCTIONAL CCA PROTEIN"/>
    <property type="match status" value="1"/>
</dbReference>
<feature type="domain" description="HD" evidence="2">
    <location>
        <begin position="48"/>
        <end position="173"/>
    </location>
</feature>
<dbReference type="Pfam" id="PF01966">
    <property type="entry name" value="HD"/>
    <property type="match status" value="1"/>
</dbReference>
<dbReference type="EMBL" id="AE001826">
    <property type="protein sequence ID" value="AAF12617.1"/>
    <property type="molecule type" value="Genomic_DNA"/>
</dbReference>
<dbReference type="AlphaFoldDB" id="Q9RZM5"/>
<accession>Q9RZM5</accession>
<dbReference type="GeneID" id="69519348"/>
<dbReference type="InterPro" id="IPR003607">
    <property type="entry name" value="HD/PDEase_dom"/>
</dbReference>
<dbReference type="GO" id="GO:0000166">
    <property type="term" value="F:nucleotide binding"/>
    <property type="evidence" value="ECO:0007669"/>
    <property type="project" value="UniProtKB-KW"/>
</dbReference>